<reference evidence="8" key="4">
    <citation type="submission" date="2025-08" db="UniProtKB">
        <authorList>
            <consortium name="Ensembl"/>
        </authorList>
    </citation>
    <scope>IDENTIFICATION</scope>
</reference>
<organism evidence="8 9">
    <name type="scientific">Callorhinchus milii</name>
    <name type="common">Ghost shark</name>
    <dbReference type="NCBI Taxonomy" id="7868"/>
    <lineage>
        <taxon>Eukaryota</taxon>
        <taxon>Metazoa</taxon>
        <taxon>Chordata</taxon>
        <taxon>Craniata</taxon>
        <taxon>Vertebrata</taxon>
        <taxon>Chondrichthyes</taxon>
        <taxon>Holocephali</taxon>
        <taxon>Chimaeriformes</taxon>
        <taxon>Callorhinchidae</taxon>
        <taxon>Callorhinchus</taxon>
    </lineage>
</organism>
<keyword evidence="1" id="KW-0677">Repeat</keyword>
<dbReference type="GO" id="GO:0055037">
    <property type="term" value="C:recycling endosome"/>
    <property type="evidence" value="ECO:0007669"/>
    <property type="project" value="TreeGrafter"/>
</dbReference>
<proteinExistence type="inferred from homology"/>
<keyword evidence="3" id="KW-0406">Ion transport</keyword>
<feature type="binding site" evidence="5">
    <location>
        <position position="410"/>
    </location>
    <ligand>
        <name>Fe(3+)</name>
        <dbReference type="ChEBI" id="CHEBI:29034"/>
        <label>1</label>
    </ligand>
</feature>
<reference evidence="9" key="2">
    <citation type="journal article" date="2007" name="PLoS Biol.">
        <title>Survey sequencing and comparative analysis of the elephant shark (Callorhinchus milii) genome.</title>
        <authorList>
            <person name="Venkatesh B."/>
            <person name="Kirkness E.F."/>
            <person name="Loh Y.H."/>
            <person name="Halpern A.L."/>
            <person name="Lee A.P."/>
            <person name="Johnson J."/>
            <person name="Dandona N."/>
            <person name="Viswanathan L.D."/>
            <person name="Tay A."/>
            <person name="Venter J.C."/>
            <person name="Strausberg R.L."/>
            <person name="Brenner S."/>
        </authorList>
    </citation>
    <scope>NUCLEOTIDE SEQUENCE [LARGE SCALE GENOMIC DNA]</scope>
</reference>
<evidence type="ECO:0000256" key="4">
    <source>
        <dbReference type="PIRSR" id="PIRSR002549-2"/>
    </source>
</evidence>
<sequence length="716" mass="79837">MIIIILAFDTVSAKKFRWCNLSNTEQRKCAELSKALQAVFPPTSKNSFIKLSCIKAYNTKDCIKKIRANKADAISLDAGDVYTATKLYDLTVVAKELYQEGGCLYSVAIVRDESLDIRRLRGKRSCHNGARRTAGWNIPLGFLLSRNYLPWHENQTVTEAISKFFTASCAPGVGITFPNLCSLCQGQKSYIRDRNYFCETTDNEPYYGSEGAFSCLEQGRGDVAFLDNTALANINESEAAKYKLLCTDGTKANLSEFRQCNLGRGPGNAIVTRYNYRKITRKFLAVSQHLFGRNGKESSRFQLFSSAGFDGRNLLFQDATTKLQLLTDDADINLILGLDYIALLKGIGHEGSSLENSVVRWCCISEAEQSKCEEWALNVKSDPLVCVRVTSMSDCIEMIKRDEVDAASFDATHTYIAGNCGLVPVVTEYYGRQCASLRPPVYAIAVVKKATRNVNIFNLAGRRSCHSHLFSPAGWLLLSKYTIKSDPNATDICNINKAYSNYFWKGCMPGAKGNLCKVCIGGQQPGTKSSKQRCVANHNELYYGNMGALLCLIGDRTGKSFGDVAFLEHHNLVENIESKWADGWTAEDFELLCPDGQRAPVTEWHRCNLGSIPANVVMTRPVIATKIYDFLMKSQEHFGADTNSEFQLFQSQKFAKSDLLFKDYTKCLSHATHLSYTSILGDEFYDLAESIFNCTDSEVLEFCTQDICNTFSESDI</sequence>
<dbReference type="Gene3D" id="3.40.190.10">
    <property type="entry name" value="Periplasmic binding protein-like II"/>
    <property type="match status" value="4"/>
</dbReference>
<dbReference type="Proteomes" id="UP000314986">
    <property type="component" value="Unassembled WGS sequence"/>
</dbReference>
<dbReference type="InterPro" id="IPR001156">
    <property type="entry name" value="Transferrin-like_dom"/>
</dbReference>
<dbReference type="GO" id="GO:0005615">
    <property type="term" value="C:extracellular space"/>
    <property type="evidence" value="ECO:0007669"/>
    <property type="project" value="InterPro"/>
</dbReference>
<evidence type="ECO:0000256" key="3">
    <source>
        <dbReference type="PIRNR" id="PIRNR002549"/>
    </source>
</evidence>
<dbReference type="PRINTS" id="PR00422">
    <property type="entry name" value="TRANSFERRIN"/>
</dbReference>
<feature type="binding site" evidence="4">
    <location>
        <position position="474"/>
    </location>
    <ligand>
        <name>hydrogencarbonate</name>
        <dbReference type="ChEBI" id="CHEBI:17544"/>
        <label>1</label>
    </ligand>
</feature>
<dbReference type="GO" id="GO:0046872">
    <property type="term" value="F:metal ion binding"/>
    <property type="evidence" value="ECO:0007669"/>
    <property type="project" value="UniProtKB-KW"/>
</dbReference>
<keyword evidence="3 5" id="KW-0408">Iron</keyword>
<feature type="domain" description="Transferrin-like" evidence="7">
    <location>
        <begin position="359"/>
        <end position="693"/>
    </location>
</feature>
<dbReference type="GO" id="GO:0006826">
    <property type="term" value="P:iron ion transport"/>
    <property type="evidence" value="ECO:0007669"/>
    <property type="project" value="UniProtKB-KW"/>
</dbReference>
<feature type="disulfide bond" evidence="6">
    <location>
        <begin position="181"/>
        <end position="198"/>
    </location>
</feature>
<keyword evidence="3" id="KW-0813">Transport</keyword>
<dbReference type="PROSITE" id="PS51408">
    <property type="entry name" value="TRANSFERRIN_LIKE_4"/>
    <property type="match status" value="2"/>
</dbReference>
<gene>
    <name evidence="8" type="primary">sxph</name>
</gene>
<keyword evidence="2 6" id="KW-1015">Disulfide bond</keyword>
<dbReference type="PIRSF" id="PIRSF002549">
    <property type="entry name" value="Transferrin"/>
    <property type="match status" value="1"/>
</dbReference>
<feature type="disulfide bond" evidence="6">
    <location>
        <begin position="19"/>
        <end position="62"/>
    </location>
</feature>
<feature type="disulfide bond" evidence="6">
    <location>
        <begin position="29"/>
        <end position="53"/>
    </location>
</feature>
<keyword evidence="9" id="KW-1185">Reference proteome</keyword>
<evidence type="ECO:0000256" key="6">
    <source>
        <dbReference type="PIRSR" id="PIRSR002549-4"/>
    </source>
</evidence>
<reference evidence="8" key="5">
    <citation type="submission" date="2025-09" db="UniProtKB">
        <authorList>
            <consortium name="Ensembl"/>
        </authorList>
    </citation>
    <scope>IDENTIFICATION</scope>
</reference>
<feature type="binding site" evidence="4">
    <location>
        <position position="134"/>
    </location>
    <ligand>
        <name>hydrogencarbonate</name>
        <dbReference type="ChEBI" id="CHEBI:17544"/>
        <label>1</label>
    </ligand>
</feature>
<dbReference type="SUPFAM" id="SSF53850">
    <property type="entry name" value="Periplasmic binding protein-like II"/>
    <property type="match status" value="2"/>
</dbReference>
<dbReference type="Ensembl" id="ENSCMIT00000010628.1">
    <property type="protein sequence ID" value="ENSCMIP00000010356.1"/>
    <property type="gene ID" value="ENSCMIG00000005450.1"/>
</dbReference>
<evidence type="ECO:0000256" key="5">
    <source>
        <dbReference type="PIRSR" id="PIRSR002549-3"/>
    </source>
</evidence>
<protein>
    <submittedName>
        <fullName evidence="8">Saxiphilin</fullName>
    </submittedName>
</protein>
<dbReference type="InterPro" id="IPR016357">
    <property type="entry name" value="Transferrin"/>
</dbReference>
<feature type="binding site" evidence="4">
    <location>
        <position position="132"/>
    </location>
    <ligand>
        <name>hydrogencarbonate</name>
        <dbReference type="ChEBI" id="CHEBI:17544"/>
        <label>1</label>
    </ligand>
</feature>
<feature type="disulfide bond" evidence="6">
    <location>
        <begin position="246"/>
        <end position="260"/>
    </location>
</feature>
<feature type="disulfide bond" evidence="6">
    <location>
        <begin position="593"/>
        <end position="607"/>
    </location>
</feature>
<feature type="disulfide bond" evidence="6">
    <location>
        <begin position="372"/>
        <end position="386"/>
    </location>
</feature>
<dbReference type="GO" id="GO:0005769">
    <property type="term" value="C:early endosome"/>
    <property type="evidence" value="ECO:0007669"/>
    <property type="project" value="TreeGrafter"/>
</dbReference>
<dbReference type="SMART" id="SM00094">
    <property type="entry name" value="TR_FER"/>
    <property type="match status" value="2"/>
</dbReference>
<reference evidence="9" key="3">
    <citation type="journal article" date="2014" name="Nature">
        <title>Elephant shark genome provides unique insights into gnathostome evolution.</title>
        <authorList>
            <consortium name="International Elephant Shark Genome Sequencing Consortium"/>
            <person name="Venkatesh B."/>
            <person name="Lee A.P."/>
            <person name="Ravi V."/>
            <person name="Maurya A.K."/>
            <person name="Lian M.M."/>
            <person name="Swann J.B."/>
            <person name="Ohta Y."/>
            <person name="Flajnik M.F."/>
            <person name="Sutoh Y."/>
            <person name="Kasahara M."/>
            <person name="Hoon S."/>
            <person name="Gangu V."/>
            <person name="Roy S.W."/>
            <person name="Irimia M."/>
            <person name="Korzh V."/>
            <person name="Kondrychyn I."/>
            <person name="Lim Z.W."/>
            <person name="Tay B.H."/>
            <person name="Tohari S."/>
            <person name="Kong K.W."/>
            <person name="Ho S."/>
            <person name="Lorente-Galdos B."/>
            <person name="Quilez J."/>
            <person name="Marques-Bonet T."/>
            <person name="Raney B.J."/>
            <person name="Ingham P.W."/>
            <person name="Tay A."/>
            <person name="Hillier L.W."/>
            <person name="Minx P."/>
            <person name="Boehm T."/>
            <person name="Wilson R.K."/>
            <person name="Brenner S."/>
            <person name="Warren W.C."/>
        </authorList>
    </citation>
    <scope>NUCLEOTIDE SEQUENCE [LARGE SCALE GENOMIC DNA]</scope>
</reference>
<feature type="binding site" evidence="5">
    <location>
        <position position="77"/>
    </location>
    <ligand>
        <name>Fe(3+)</name>
        <dbReference type="ChEBI" id="CHEBI:29034"/>
        <label>1</label>
    </ligand>
</feature>
<evidence type="ECO:0000256" key="2">
    <source>
        <dbReference type="ARBA" id="ARBA00023157"/>
    </source>
</evidence>
<name>A0A4W3H3R5_CALMI</name>
<feature type="disulfide bond" evidence="6">
    <location>
        <begin position="507"/>
        <end position="519"/>
    </location>
</feature>
<feature type="binding site" evidence="4">
    <location>
        <position position="135"/>
    </location>
    <ligand>
        <name>hydrogencarbonate</name>
        <dbReference type="ChEBI" id="CHEBI:17544"/>
        <label>1</label>
    </ligand>
</feature>
<feature type="disulfide bond" evidence="6">
    <location>
        <begin position="516"/>
        <end position="534"/>
    </location>
</feature>
<feature type="binding site" evidence="4">
    <location>
        <position position="473"/>
    </location>
    <ligand>
        <name>hydrogencarbonate</name>
        <dbReference type="ChEBI" id="CHEBI:17544"/>
        <label>1</label>
    </ligand>
</feature>
<feature type="domain" description="Transferrin-like" evidence="7">
    <location>
        <begin position="16"/>
        <end position="349"/>
    </location>
</feature>
<feature type="disulfide bond" evidence="6">
    <location>
        <begin position="493"/>
        <end position="694"/>
    </location>
</feature>
<dbReference type="PANTHER" id="PTHR11485:SF28">
    <property type="entry name" value="OVOTRANSFERRIN"/>
    <property type="match status" value="1"/>
</dbReference>
<accession>A0A4W3H3R5</accession>
<dbReference type="AlphaFoldDB" id="A0A4W3H3R5"/>
<evidence type="ECO:0000256" key="1">
    <source>
        <dbReference type="ARBA" id="ARBA00022737"/>
    </source>
</evidence>
<dbReference type="GeneTree" id="ENSGT00940000154388"/>
<keyword evidence="3 5" id="KW-0479">Metal-binding</keyword>
<feature type="disulfide bond" evidence="6">
    <location>
        <begin position="362"/>
        <end position="395"/>
    </location>
</feature>
<comment type="similarity">
    <text evidence="3">Belongs to the transferrin family.</text>
</comment>
<dbReference type="PANTHER" id="PTHR11485">
    <property type="entry name" value="TRANSFERRIN"/>
    <property type="match status" value="1"/>
</dbReference>
<dbReference type="GO" id="GO:0005886">
    <property type="term" value="C:plasma membrane"/>
    <property type="evidence" value="ECO:0007669"/>
    <property type="project" value="TreeGrafter"/>
</dbReference>
<feature type="disulfide bond" evidence="6">
    <location>
        <begin position="126"/>
        <end position="215"/>
    </location>
</feature>
<feature type="disulfide bond" evidence="6">
    <location>
        <begin position="169"/>
        <end position="184"/>
    </location>
</feature>
<keyword evidence="3" id="KW-0410">Iron transport</keyword>
<dbReference type="Pfam" id="PF00405">
    <property type="entry name" value="Transferrin"/>
    <property type="match status" value="2"/>
</dbReference>
<reference evidence="9" key="1">
    <citation type="journal article" date="2006" name="Science">
        <title>Ancient noncoding elements conserved in the human genome.</title>
        <authorList>
            <person name="Venkatesh B."/>
            <person name="Kirkness E.F."/>
            <person name="Loh Y.H."/>
            <person name="Halpern A.L."/>
            <person name="Lee A.P."/>
            <person name="Johnson J."/>
            <person name="Dandona N."/>
            <person name="Viswanathan L.D."/>
            <person name="Tay A."/>
            <person name="Venter J.C."/>
            <person name="Strausberg R.L."/>
            <person name="Brenner S."/>
        </authorList>
    </citation>
    <scope>NUCLEOTIDE SEQUENCE [LARGE SCALE GENOMIC DNA]</scope>
</reference>
<evidence type="ECO:0000313" key="9">
    <source>
        <dbReference type="Proteomes" id="UP000314986"/>
    </source>
</evidence>
<feature type="disulfide bond" evidence="6">
    <location>
        <begin position="465"/>
        <end position="551"/>
    </location>
</feature>
<feature type="disulfide bond" evidence="6">
    <location>
        <begin position="420"/>
        <end position="703"/>
    </location>
</feature>
<evidence type="ECO:0000313" key="8">
    <source>
        <dbReference type="Ensembl" id="ENSCMIP00000010356.1"/>
    </source>
</evidence>
<evidence type="ECO:0000259" key="7">
    <source>
        <dbReference type="PROSITE" id="PS51408"/>
    </source>
</evidence>